<sequence length="1055" mass="124039">MMRMLFTNLINNAFKEKNEKKLKQLYTFILKKKGSTHISEDDVVYHISSISSNLNKLECTFRWVSSFHMYSTPRSNRGTSSHSSIQESYNGNEDISMGVPPNTAAEKCTLSRSKLVRATDSVRSTDECSKRDDQVLLSLHKFVFISKVQLNAFFSAYLKHIFLKKKSNNINIKNWAYLLNSLCLMNYEEHGKNCKYIFEKIIKEVILKQQEYINFAKEENIYISSPKKDNTCFTPQTNINSQTIVELLTVTNKHIEKLVKWNINILLFNLFCLSTINYLLCSTIFTIGNEIIKAAITYTPINKKSKCEISIQTNMPINTNREHMNKLIIFYDHICLDVHNFVSITLFLTTYKQFYNSFSYTIDISYNKNKNERKRCKHNYIISEIQKTLIRIYFCIFQIPNLVEEKIRYGPFVNEHKVKTSKINFDKMGFTYTREGWKNSNTEYPNGRCKSMMRDTQVNHASHVRHVDRVDHVDYFNYLDADYNYGAFFYTQLLYPPHFPSNNCATTKIWSFFYKEAQSAFKEEEGGLIMNRIIFQNSIMLIKFLNMITSLSEPTDMHYLNYFNKCIYNHIYFFKFLVQLEKECTHYSHVQAIYVYIHFFKFILNFYISIVCTNNFTYLLSSFCYYYDGNQTHEQKKDILNVVSIINREIGRRVYAALCSSAHSRIQSEVTRESSSELFAGSSSVLFAGSSSVLFAGSSSVLFAGSSSVLFAGSSNNSATSMIRMSINGRHLCNMCNMYTKLNIYEINFISSVIKYIYEYLPKLNSQDVTAFVSFLSKAHYENKEILQHVMHYIKKYIDRYSFCEIHLIIRSYYILNALSEESIHHILSHLLTRVLHINHITVLNGSIRQRCISHRIKYNNTDKQVAYMLDKFTKMANRLVMKSEKRYFYNPQEEEITQDTEFNKILIIKEKKFYASLNKHISNNAFQSKKYVQAMVNILSIFSKVKIKKKNLILLCDAIYIFIVRHEQYNKLLNIHDWVSLILSYCRVKYNSVYLYKSVQLLYNKMMHVYKTDKQLSKKDKSLLKSLCYDLKKCKIENYSLLLTFLADKKKKKN</sequence>
<organism evidence="1 2">
    <name type="scientific">Plasmodium malariae</name>
    <dbReference type="NCBI Taxonomy" id="5858"/>
    <lineage>
        <taxon>Eukaryota</taxon>
        <taxon>Sar</taxon>
        <taxon>Alveolata</taxon>
        <taxon>Apicomplexa</taxon>
        <taxon>Aconoidasida</taxon>
        <taxon>Haemosporida</taxon>
        <taxon>Plasmodiidae</taxon>
        <taxon>Plasmodium</taxon>
        <taxon>Plasmodium (Plasmodium)</taxon>
    </lineage>
</organism>
<protein>
    <submittedName>
        <fullName evidence="1">Uncharacterized protein</fullName>
    </submittedName>
</protein>
<evidence type="ECO:0000313" key="2">
    <source>
        <dbReference type="Proteomes" id="UP000219799"/>
    </source>
</evidence>
<dbReference type="Proteomes" id="UP000219799">
    <property type="component" value="Chromosome 7"/>
</dbReference>
<reference evidence="1 2" key="1">
    <citation type="submission" date="2016-06" db="EMBL/GenBank/DDBJ databases">
        <authorList>
            <consortium name="Pathogen Informatics"/>
        </authorList>
    </citation>
    <scope>NUCLEOTIDE SEQUENCE [LARGE SCALE GENOMIC DNA]</scope>
    <source>
        <strain evidence="1">PmlGA01</strain>
    </source>
</reference>
<name>A0A1C3KBZ9_PLAMA</name>
<dbReference type="AlphaFoldDB" id="A0A1C3KBZ9"/>
<gene>
    <name evidence="1" type="primary">PmlGA01_070035300</name>
    <name evidence="1" type="ORF">PMLGA01_070035300</name>
</gene>
<dbReference type="EMBL" id="LT594495">
    <property type="protein sequence ID" value="SBT71106.1"/>
    <property type="molecule type" value="Genomic_DNA"/>
</dbReference>
<evidence type="ECO:0000313" key="1">
    <source>
        <dbReference type="EMBL" id="SBT71106.1"/>
    </source>
</evidence>
<accession>A0A1C3KBZ9</accession>
<dbReference type="VEuPathDB" id="PlasmoDB:PmUG01_07044500"/>
<proteinExistence type="predicted"/>